<feature type="compositionally biased region" description="Low complexity" evidence="1">
    <location>
        <begin position="1"/>
        <end position="24"/>
    </location>
</feature>
<dbReference type="RefSeq" id="WP_042485613.1">
    <property type="nucleotide sequence ID" value="NZ_BBPI01000034.1"/>
</dbReference>
<evidence type="ECO:0000256" key="1">
    <source>
        <dbReference type="SAM" id="MobiDB-lite"/>
    </source>
</evidence>
<organism evidence="2 3">
    <name type="scientific">Sphingomonas parapaucimobilis NBRC 15100</name>
    <dbReference type="NCBI Taxonomy" id="1219049"/>
    <lineage>
        <taxon>Bacteria</taxon>
        <taxon>Pseudomonadati</taxon>
        <taxon>Pseudomonadota</taxon>
        <taxon>Alphaproteobacteria</taxon>
        <taxon>Sphingomonadales</taxon>
        <taxon>Sphingomonadaceae</taxon>
        <taxon>Sphingomonas</taxon>
    </lineage>
</organism>
<accession>A0A0A1W6L4</accession>
<evidence type="ECO:0000313" key="2">
    <source>
        <dbReference type="EMBL" id="GAM00559.1"/>
    </source>
</evidence>
<reference evidence="2 3" key="1">
    <citation type="submission" date="2014-11" db="EMBL/GenBank/DDBJ databases">
        <title>Whole genome shotgun sequence of Sphingomonas parapaucimobilis NBRC 15100.</title>
        <authorList>
            <person name="Katano-Makiyama Y."/>
            <person name="Hosoyama A."/>
            <person name="Hashimoto M."/>
            <person name="Hosoyama Y."/>
            <person name="Noguchi M."/>
            <person name="Numata M."/>
            <person name="Tsuchikane K."/>
            <person name="Hirakata S."/>
            <person name="Uohara A."/>
            <person name="Shimodaira J."/>
            <person name="Ohji S."/>
            <person name="Ichikawa N."/>
            <person name="Kimura A."/>
            <person name="Yamazoe A."/>
            <person name="Fujita N."/>
        </authorList>
    </citation>
    <scope>NUCLEOTIDE SEQUENCE [LARGE SCALE GENOMIC DNA]</scope>
    <source>
        <strain evidence="2 3">NBRC 15100</strain>
    </source>
</reference>
<dbReference type="Proteomes" id="UP000032305">
    <property type="component" value="Unassembled WGS sequence"/>
</dbReference>
<name>A0A0A1W6L4_9SPHN</name>
<dbReference type="EMBL" id="BBPI01000034">
    <property type="protein sequence ID" value="GAM00559.1"/>
    <property type="molecule type" value="Genomic_DNA"/>
</dbReference>
<proteinExistence type="predicted"/>
<keyword evidence="3" id="KW-1185">Reference proteome</keyword>
<comment type="caution">
    <text evidence="2">The sequence shown here is derived from an EMBL/GenBank/DDBJ whole genome shotgun (WGS) entry which is preliminary data.</text>
</comment>
<feature type="compositionally biased region" description="Polar residues" evidence="1">
    <location>
        <begin position="25"/>
        <end position="35"/>
    </location>
</feature>
<dbReference type="AlphaFoldDB" id="A0A0A1W6L4"/>
<protein>
    <submittedName>
        <fullName evidence="2">Uncharacterized protein</fullName>
    </submittedName>
</protein>
<evidence type="ECO:0000313" key="3">
    <source>
        <dbReference type="Proteomes" id="UP000032305"/>
    </source>
</evidence>
<feature type="region of interest" description="Disordered" evidence="1">
    <location>
        <begin position="1"/>
        <end position="44"/>
    </location>
</feature>
<sequence length="114" mass="11498">MARTPTPAGATGTDTADTNGTNAPSDTNANASGADNGTGDSGAAQLALNGDGNVTGIKTVVTGSVVEARVTLEFEGHVVNEVVQVRADRVDQLEREGYIDSHPEAVAYAKSLAA</sequence>
<gene>
    <name evidence="2" type="ORF">SP5_034_01340</name>
</gene>